<accession>A0A1C3XUH4</accession>
<protein>
    <submittedName>
        <fullName evidence="2">Uncharacterized protein</fullName>
    </submittedName>
</protein>
<reference evidence="3" key="1">
    <citation type="submission" date="2016-08" db="EMBL/GenBank/DDBJ databases">
        <authorList>
            <person name="Varghese N."/>
            <person name="Submissions Spin"/>
        </authorList>
    </citation>
    <scope>NUCLEOTIDE SEQUENCE [LARGE SCALE GENOMIC DNA]</scope>
    <source>
        <strain evidence="3">ERR11</strain>
    </source>
</reference>
<dbReference type="EMBL" id="FMAI01000063">
    <property type="protein sequence ID" value="SCB55967.1"/>
    <property type="molecule type" value="Genomic_DNA"/>
</dbReference>
<evidence type="ECO:0000256" key="1">
    <source>
        <dbReference type="SAM" id="MobiDB-lite"/>
    </source>
</evidence>
<feature type="region of interest" description="Disordered" evidence="1">
    <location>
        <begin position="1"/>
        <end position="31"/>
    </location>
</feature>
<sequence>MADDAGQFTKDPNEGCPPSGFNRCSSSRAKRAIGASPVVPWIRTFATSRSHPARCASNGPGAPRRHCRDADEPLAQPTVKAVETLRPLRRLERLHPARRHVAFHRGMAAAQLPRNPLQTPPARPQAQHLGHVMRRLHHLPPWITPRRAFSEGFIHSLPSYPRRGQFLVTLRGAVFHGARHTSRRMRGDSLE</sequence>
<evidence type="ECO:0000313" key="3">
    <source>
        <dbReference type="Proteomes" id="UP000199184"/>
    </source>
</evidence>
<gene>
    <name evidence="2" type="ORF">GA0061098_10635</name>
</gene>
<name>A0A1C3XUH4_9BRAD</name>
<dbReference type="Proteomes" id="UP000199184">
    <property type="component" value="Unassembled WGS sequence"/>
</dbReference>
<evidence type="ECO:0000313" key="2">
    <source>
        <dbReference type="EMBL" id="SCB55967.1"/>
    </source>
</evidence>
<dbReference type="AlphaFoldDB" id="A0A1C3XUH4"/>
<proteinExistence type="predicted"/>
<organism evidence="2 3">
    <name type="scientific">Bradyrhizobium shewense</name>
    <dbReference type="NCBI Taxonomy" id="1761772"/>
    <lineage>
        <taxon>Bacteria</taxon>
        <taxon>Pseudomonadati</taxon>
        <taxon>Pseudomonadota</taxon>
        <taxon>Alphaproteobacteria</taxon>
        <taxon>Hyphomicrobiales</taxon>
        <taxon>Nitrobacteraceae</taxon>
        <taxon>Bradyrhizobium</taxon>
    </lineage>
</organism>
<keyword evidence="3" id="KW-1185">Reference proteome</keyword>